<dbReference type="PANTHER" id="PTHR43539">
    <property type="entry name" value="FLAVIN-BINDING MONOOXYGENASE-LIKE PROTEIN (AFU_ORTHOLOGUE AFUA_4G09220)"/>
    <property type="match status" value="1"/>
</dbReference>
<dbReference type="InterPro" id="IPR036188">
    <property type="entry name" value="FAD/NAD-bd_sf"/>
</dbReference>
<reference evidence="2 3" key="1">
    <citation type="journal article" date="2019" name="Int. J. Syst. Evol. Microbiol.">
        <title>The Global Catalogue of Microorganisms (GCM) 10K type strain sequencing project: providing services to taxonomists for standard genome sequencing and annotation.</title>
        <authorList>
            <consortium name="The Broad Institute Genomics Platform"/>
            <consortium name="The Broad Institute Genome Sequencing Center for Infectious Disease"/>
            <person name="Wu L."/>
            <person name="Ma J."/>
        </authorList>
    </citation>
    <scope>NUCLEOTIDE SEQUENCE [LARGE SCALE GENOMIC DNA]</scope>
    <source>
        <strain evidence="2 3">JCM 16114</strain>
    </source>
</reference>
<evidence type="ECO:0000256" key="1">
    <source>
        <dbReference type="ARBA" id="ARBA00023002"/>
    </source>
</evidence>
<keyword evidence="3" id="KW-1185">Reference proteome</keyword>
<dbReference type="Gene3D" id="3.50.50.60">
    <property type="entry name" value="FAD/NAD(P)-binding domain"/>
    <property type="match status" value="1"/>
</dbReference>
<dbReference type="PRINTS" id="PR00469">
    <property type="entry name" value="PNDRDTASEII"/>
</dbReference>
<dbReference type="Pfam" id="PF13738">
    <property type="entry name" value="Pyr_redox_3"/>
    <property type="match status" value="1"/>
</dbReference>
<dbReference type="RefSeq" id="WP_344476270.1">
    <property type="nucleotide sequence ID" value="NZ_BAAAQX010000008.1"/>
</dbReference>
<name>A0ABN3CFZ6_9ACTN</name>
<proteinExistence type="predicted"/>
<protein>
    <submittedName>
        <fullName evidence="2">NAD(P)/FAD-dependent oxidoreductase</fullName>
    </submittedName>
</protein>
<dbReference type="PRINTS" id="PR00368">
    <property type="entry name" value="FADPNR"/>
</dbReference>
<sequence>MPIDNDRILIVGAGQSGLAAVHAALEQGLRPVLLEASGRAAGSWPRYYDSLALFSPARYSSLPGLPFSGDPERYPRRDEVVAYLERYAAALIERGAELRTGARVEAVHPAGEPGQSGFLVRLADGQELTAPAVIAASGSFGRPHRPALPGLDTFAGPVLHVADYRSPASLPGEHVVVVGAGNSAVQVAHELAIDSAAGRRVTLASRAPIRFVEQRPLGRDLHFWFHVTGFDRLPLARAEAPPASPVLDDGRYRQALREGRYTRKAMFTRLDGDRAVWPDGHERVDAVLLATGYRPNLPYLTGLGAVDAGGHPRQRRGLSLTYPGLGYLGLEWQRTPSSNTLRGVGADARRVVAALARHARGGRLHARAGAATPPHAR</sequence>
<dbReference type="InterPro" id="IPR050982">
    <property type="entry name" value="Auxin_biosynth/cation_transpt"/>
</dbReference>
<keyword evidence="1" id="KW-0560">Oxidoreductase</keyword>
<evidence type="ECO:0000313" key="3">
    <source>
        <dbReference type="Proteomes" id="UP001499843"/>
    </source>
</evidence>
<dbReference type="Proteomes" id="UP001499843">
    <property type="component" value="Unassembled WGS sequence"/>
</dbReference>
<dbReference type="PANTHER" id="PTHR43539:SF78">
    <property type="entry name" value="FLAVIN-CONTAINING MONOOXYGENASE"/>
    <property type="match status" value="1"/>
</dbReference>
<evidence type="ECO:0000313" key="2">
    <source>
        <dbReference type="EMBL" id="GAA2208287.1"/>
    </source>
</evidence>
<comment type="caution">
    <text evidence="2">The sequence shown here is derived from an EMBL/GenBank/DDBJ whole genome shotgun (WGS) entry which is preliminary data.</text>
</comment>
<accession>A0ABN3CFZ6</accession>
<dbReference type="EMBL" id="BAAAQX010000008">
    <property type="protein sequence ID" value="GAA2208287.1"/>
    <property type="molecule type" value="Genomic_DNA"/>
</dbReference>
<gene>
    <name evidence="2" type="ORF">GCM10009850_037450</name>
</gene>
<dbReference type="SUPFAM" id="SSF51905">
    <property type="entry name" value="FAD/NAD(P)-binding domain"/>
    <property type="match status" value="2"/>
</dbReference>
<organism evidence="2 3">
    <name type="scientific">Nonomuraea monospora</name>
    <dbReference type="NCBI Taxonomy" id="568818"/>
    <lineage>
        <taxon>Bacteria</taxon>
        <taxon>Bacillati</taxon>
        <taxon>Actinomycetota</taxon>
        <taxon>Actinomycetes</taxon>
        <taxon>Streptosporangiales</taxon>
        <taxon>Streptosporangiaceae</taxon>
        <taxon>Nonomuraea</taxon>
    </lineage>
</organism>